<evidence type="ECO:0000313" key="3">
    <source>
        <dbReference type="EMBL" id="KAK4389925.1"/>
    </source>
</evidence>
<evidence type="ECO:0000313" key="4">
    <source>
        <dbReference type="Proteomes" id="UP001289374"/>
    </source>
</evidence>
<proteinExistence type="predicted"/>
<dbReference type="AlphaFoldDB" id="A0AAE1WAS0"/>
<dbReference type="PANTHER" id="PTHR33223:SF10">
    <property type="entry name" value="AMINOTRANSFERASE-LIKE PLANT MOBILE DOMAIN-CONTAINING PROTEIN"/>
    <property type="match status" value="1"/>
</dbReference>
<organism evidence="3 4">
    <name type="scientific">Sesamum angolense</name>
    <dbReference type="NCBI Taxonomy" id="2727404"/>
    <lineage>
        <taxon>Eukaryota</taxon>
        <taxon>Viridiplantae</taxon>
        <taxon>Streptophyta</taxon>
        <taxon>Embryophyta</taxon>
        <taxon>Tracheophyta</taxon>
        <taxon>Spermatophyta</taxon>
        <taxon>Magnoliopsida</taxon>
        <taxon>eudicotyledons</taxon>
        <taxon>Gunneridae</taxon>
        <taxon>Pentapetalae</taxon>
        <taxon>asterids</taxon>
        <taxon>lamiids</taxon>
        <taxon>Lamiales</taxon>
        <taxon>Pedaliaceae</taxon>
        <taxon>Sesamum</taxon>
    </lineage>
</organism>
<name>A0AAE1WAS0_9LAMI</name>
<accession>A0AAE1WAS0</accession>
<comment type="caution">
    <text evidence="3">The sequence shown here is derived from an EMBL/GenBank/DDBJ whole genome shotgun (WGS) entry which is preliminary data.</text>
</comment>
<feature type="compositionally biased region" description="Basic and acidic residues" evidence="1">
    <location>
        <begin position="207"/>
        <end position="221"/>
    </location>
</feature>
<reference evidence="3" key="2">
    <citation type="journal article" date="2024" name="Plant">
        <title>Genomic evolution and insights into agronomic trait innovations of Sesamum species.</title>
        <authorList>
            <person name="Miao H."/>
            <person name="Wang L."/>
            <person name="Qu L."/>
            <person name="Liu H."/>
            <person name="Sun Y."/>
            <person name="Le M."/>
            <person name="Wang Q."/>
            <person name="Wei S."/>
            <person name="Zheng Y."/>
            <person name="Lin W."/>
            <person name="Duan Y."/>
            <person name="Cao H."/>
            <person name="Xiong S."/>
            <person name="Wang X."/>
            <person name="Wei L."/>
            <person name="Li C."/>
            <person name="Ma Q."/>
            <person name="Ju M."/>
            <person name="Zhao R."/>
            <person name="Li G."/>
            <person name="Mu C."/>
            <person name="Tian Q."/>
            <person name="Mei H."/>
            <person name="Zhang T."/>
            <person name="Gao T."/>
            <person name="Zhang H."/>
        </authorList>
    </citation>
    <scope>NUCLEOTIDE SEQUENCE</scope>
    <source>
        <strain evidence="3">K16</strain>
    </source>
</reference>
<dbReference type="PANTHER" id="PTHR33223">
    <property type="entry name" value="CCHC-TYPE DOMAIN-CONTAINING PROTEIN"/>
    <property type="match status" value="1"/>
</dbReference>
<dbReference type="Proteomes" id="UP001289374">
    <property type="component" value="Unassembled WGS sequence"/>
</dbReference>
<sequence length="250" mass="28876">MPLKREGAQREKKGQGNPLPRSPSPMRAKGFPVRPLAVEPPRRNPFAPHILVEAIQPGIKIPNLNISDATYCKLFRTALSEKAIAWFNQLPPRTVEAFEQLLQRFLNHFVIKIRYPKTLFTIVQREREGLREYVQRFSEALLEVPHVDSGLLASIMQQNLRSNRFKESMSRKPPATRDELLARVKKYIRIEETAGTRPMTPIKRRSTKEEEVMPSKAERGKRERKHMPPNNLTHYSSLSVPRAEILMIAK</sequence>
<evidence type="ECO:0000256" key="1">
    <source>
        <dbReference type="SAM" id="MobiDB-lite"/>
    </source>
</evidence>
<dbReference type="InterPro" id="IPR005162">
    <property type="entry name" value="Retrotrans_gag_dom"/>
</dbReference>
<keyword evidence="4" id="KW-1185">Reference proteome</keyword>
<gene>
    <name evidence="3" type="ORF">Sango_2329500</name>
</gene>
<feature type="region of interest" description="Disordered" evidence="1">
    <location>
        <begin position="197"/>
        <end position="236"/>
    </location>
</feature>
<feature type="compositionally biased region" description="Basic and acidic residues" evidence="1">
    <location>
        <begin position="1"/>
        <end position="14"/>
    </location>
</feature>
<dbReference type="Pfam" id="PF03732">
    <property type="entry name" value="Retrotrans_gag"/>
    <property type="match status" value="1"/>
</dbReference>
<feature type="domain" description="Retrotransposon gag" evidence="2">
    <location>
        <begin position="73"/>
        <end position="148"/>
    </location>
</feature>
<feature type="region of interest" description="Disordered" evidence="1">
    <location>
        <begin position="1"/>
        <end position="32"/>
    </location>
</feature>
<evidence type="ECO:0000259" key="2">
    <source>
        <dbReference type="Pfam" id="PF03732"/>
    </source>
</evidence>
<protein>
    <recommendedName>
        <fullName evidence="2">Retrotransposon gag domain-containing protein</fullName>
    </recommendedName>
</protein>
<reference evidence="3" key="1">
    <citation type="submission" date="2020-06" db="EMBL/GenBank/DDBJ databases">
        <authorList>
            <person name="Li T."/>
            <person name="Hu X."/>
            <person name="Zhang T."/>
            <person name="Song X."/>
            <person name="Zhang H."/>
            <person name="Dai N."/>
            <person name="Sheng W."/>
            <person name="Hou X."/>
            <person name="Wei L."/>
        </authorList>
    </citation>
    <scope>NUCLEOTIDE SEQUENCE</scope>
    <source>
        <strain evidence="3">K16</strain>
        <tissue evidence="3">Leaf</tissue>
    </source>
</reference>
<dbReference type="EMBL" id="JACGWL010000013">
    <property type="protein sequence ID" value="KAK4389925.1"/>
    <property type="molecule type" value="Genomic_DNA"/>
</dbReference>